<dbReference type="GO" id="GO:0005783">
    <property type="term" value="C:endoplasmic reticulum"/>
    <property type="evidence" value="ECO:0007669"/>
    <property type="project" value="TreeGrafter"/>
</dbReference>
<dbReference type="OrthoDB" id="541710at2759"/>
<dbReference type="AlphaFoldDB" id="A0A835IKL2"/>
<dbReference type="GO" id="GO:0006488">
    <property type="term" value="P:dolichol-linked oligosaccharide biosynthetic process"/>
    <property type="evidence" value="ECO:0007669"/>
    <property type="project" value="InterPro"/>
</dbReference>
<dbReference type="PANTHER" id="PTHR14624:SF0">
    <property type="entry name" value="POLYPRENOL REDUCTASE"/>
    <property type="match status" value="1"/>
</dbReference>
<dbReference type="EMBL" id="JADFTS010000002">
    <property type="protein sequence ID" value="KAF9618914.1"/>
    <property type="molecule type" value="Genomic_DNA"/>
</dbReference>
<dbReference type="Proteomes" id="UP000631114">
    <property type="component" value="Unassembled WGS sequence"/>
</dbReference>
<comment type="pathway">
    <text evidence="2">Protein modification; protein glycosylation.</text>
</comment>
<dbReference type="GO" id="GO:0003865">
    <property type="term" value="F:3-oxo-5-alpha-steroid 4-dehydrogenase activity"/>
    <property type="evidence" value="ECO:0007669"/>
    <property type="project" value="TreeGrafter"/>
</dbReference>
<keyword evidence="4 6" id="KW-1133">Transmembrane helix</keyword>
<dbReference type="Gene3D" id="1.20.120.1630">
    <property type="match status" value="1"/>
</dbReference>
<evidence type="ECO:0000256" key="2">
    <source>
        <dbReference type="ARBA" id="ARBA00004922"/>
    </source>
</evidence>
<dbReference type="PROSITE" id="PS50244">
    <property type="entry name" value="S5A_REDUCTASE"/>
    <property type="match status" value="1"/>
</dbReference>
<comment type="caution">
    <text evidence="8">The sequence shown here is derived from an EMBL/GenBank/DDBJ whole genome shotgun (WGS) entry which is preliminary data.</text>
</comment>
<dbReference type="Pfam" id="PF02544">
    <property type="entry name" value="Steroid_dh"/>
    <property type="match status" value="1"/>
</dbReference>
<accession>A0A835IKL2</accession>
<reference evidence="8 9" key="1">
    <citation type="submission" date="2020-10" db="EMBL/GenBank/DDBJ databases">
        <title>The Coptis chinensis genome and diversification of protoberbering-type alkaloids.</title>
        <authorList>
            <person name="Wang B."/>
            <person name="Shu S."/>
            <person name="Song C."/>
            <person name="Liu Y."/>
        </authorList>
    </citation>
    <scope>NUCLEOTIDE SEQUENCE [LARGE SCALE GENOMIC DNA]</scope>
    <source>
        <strain evidence="8">HL-2020</strain>
        <tissue evidence="8">Leaf</tissue>
    </source>
</reference>
<evidence type="ECO:0000256" key="5">
    <source>
        <dbReference type="ARBA" id="ARBA00023136"/>
    </source>
</evidence>
<proteinExistence type="predicted"/>
<feature type="transmembrane region" description="Helical" evidence="6">
    <location>
        <begin position="12"/>
        <end position="31"/>
    </location>
</feature>
<evidence type="ECO:0000256" key="1">
    <source>
        <dbReference type="ARBA" id="ARBA00004127"/>
    </source>
</evidence>
<dbReference type="InterPro" id="IPR039698">
    <property type="entry name" value="Dfg10/SRD5A3"/>
</dbReference>
<feature type="transmembrane region" description="Helical" evidence="6">
    <location>
        <begin position="60"/>
        <end position="82"/>
    </location>
</feature>
<comment type="subcellular location">
    <subcellularLocation>
        <location evidence="1">Endomembrane system</location>
        <topology evidence="1">Multi-pass membrane protein</topology>
    </subcellularLocation>
</comment>
<evidence type="ECO:0000259" key="7">
    <source>
        <dbReference type="Pfam" id="PF02544"/>
    </source>
</evidence>
<protein>
    <recommendedName>
        <fullName evidence="7">3-oxo-5-alpha-steroid 4-dehydrogenase C-terminal domain-containing protein</fullName>
    </recommendedName>
</protein>
<name>A0A835IKL2_9MAGN</name>
<dbReference type="InterPro" id="IPR001104">
    <property type="entry name" value="3-oxo-5_a-steroid_4-DH_C"/>
</dbReference>
<evidence type="ECO:0000313" key="8">
    <source>
        <dbReference type="EMBL" id="KAF9618914.1"/>
    </source>
</evidence>
<dbReference type="UniPathway" id="UPA00378"/>
<organism evidence="8 9">
    <name type="scientific">Coptis chinensis</name>
    <dbReference type="NCBI Taxonomy" id="261450"/>
    <lineage>
        <taxon>Eukaryota</taxon>
        <taxon>Viridiplantae</taxon>
        <taxon>Streptophyta</taxon>
        <taxon>Embryophyta</taxon>
        <taxon>Tracheophyta</taxon>
        <taxon>Spermatophyta</taxon>
        <taxon>Magnoliopsida</taxon>
        <taxon>Ranunculales</taxon>
        <taxon>Ranunculaceae</taxon>
        <taxon>Coptidoideae</taxon>
        <taxon>Coptis</taxon>
    </lineage>
</organism>
<dbReference type="PANTHER" id="PTHR14624">
    <property type="entry name" value="DFG10 PROTEIN"/>
    <property type="match status" value="1"/>
</dbReference>
<keyword evidence="3 6" id="KW-0812">Transmembrane</keyword>
<evidence type="ECO:0000313" key="9">
    <source>
        <dbReference type="Proteomes" id="UP000631114"/>
    </source>
</evidence>
<evidence type="ECO:0000256" key="3">
    <source>
        <dbReference type="ARBA" id="ARBA00022692"/>
    </source>
</evidence>
<sequence>MELEIDKLLRAAWIAGIFPILLASLPITRIASFHRILSGFSNRGKTMQSAYKKFTVPQRFFLHFYVVAVVWTTLLLLMTWVYACKMVPLGNEPLHYSTIASHLTGGSHIFSMHKSHSTPLERRYTVWRTVLLLLLMEVQVWRRLFETVYVFSYSPSARMHIFGYFTGLFFYTAAPLSLCSSCASEVVNFAAHCVAEFIKGREKMPIFEFDWFGYVNPLTKLGWLQWIGAAICIWGWIHQHSCHVILGSLREHKEQTDEYVIPHGDWFEIVSCPHYLAEIVIYAGLLVASGGSDPTIWLLFGFVVAPLP</sequence>
<evidence type="ECO:0000256" key="4">
    <source>
        <dbReference type="ARBA" id="ARBA00022989"/>
    </source>
</evidence>
<keyword evidence="5 6" id="KW-0472">Membrane</keyword>
<evidence type="ECO:0000256" key="6">
    <source>
        <dbReference type="SAM" id="Phobius"/>
    </source>
</evidence>
<gene>
    <name evidence="8" type="ORF">IFM89_002909</name>
</gene>
<dbReference type="GO" id="GO:0016095">
    <property type="term" value="P:polyprenol catabolic process"/>
    <property type="evidence" value="ECO:0007669"/>
    <property type="project" value="TreeGrafter"/>
</dbReference>
<feature type="domain" description="3-oxo-5-alpha-steroid 4-dehydrogenase C-terminal" evidence="7">
    <location>
        <begin position="207"/>
        <end position="303"/>
    </location>
</feature>
<keyword evidence="9" id="KW-1185">Reference proteome</keyword>